<dbReference type="STRING" id="652103.Rpdx1_2980"/>
<dbReference type="AlphaFoldDB" id="E6VL66"/>
<proteinExistence type="predicted"/>
<gene>
    <name evidence="1" type="ordered locus">Rpdx1_2980</name>
</gene>
<sequence length="59" mass="6366">MMQLLVTLLVAGQPVMRERLPTVYSATDNKCQAAADVLIKRAVDGAEVSIECVPAHRSV</sequence>
<dbReference type="EMBL" id="CP002418">
    <property type="protein sequence ID" value="ADU44561.1"/>
    <property type="molecule type" value="Genomic_DNA"/>
</dbReference>
<name>E6VL66_RHOPX</name>
<dbReference type="KEGG" id="rpx:Rpdx1_2980"/>
<dbReference type="HOGENOM" id="CLU_2957693_0_0_5"/>
<dbReference type="BioCyc" id="RPAL652103:RPDX1_RS14680-MONOMER"/>
<protein>
    <submittedName>
        <fullName evidence="1">Uncharacterized protein</fullName>
    </submittedName>
</protein>
<dbReference type="Proteomes" id="UP000001402">
    <property type="component" value="Chromosome"/>
</dbReference>
<evidence type="ECO:0000313" key="2">
    <source>
        <dbReference type="Proteomes" id="UP000001402"/>
    </source>
</evidence>
<reference evidence="1" key="1">
    <citation type="submission" date="2010-12" db="EMBL/GenBank/DDBJ databases">
        <title>Complete sequence of Rhodopseudomonas palustris DX-1.</title>
        <authorList>
            <consortium name="US DOE Joint Genome Institute"/>
            <person name="Lucas S."/>
            <person name="Copeland A."/>
            <person name="Lapidus A."/>
            <person name="Cheng J.-F."/>
            <person name="Goodwin L."/>
            <person name="Pitluck S."/>
            <person name="Misra M."/>
            <person name="Chertkov O."/>
            <person name="Detter J.C."/>
            <person name="Han C."/>
            <person name="Tapia R."/>
            <person name="Land M."/>
            <person name="Hauser L."/>
            <person name="Kyrpides N."/>
            <person name="Ivanova N."/>
            <person name="Ovchinnikova G."/>
            <person name="Logan B."/>
            <person name="Oda Y."/>
            <person name="Harwood C."/>
            <person name="Woyke T."/>
        </authorList>
    </citation>
    <scope>NUCLEOTIDE SEQUENCE [LARGE SCALE GENOMIC DNA]</scope>
    <source>
        <strain evidence="1">DX-1</strain>
    </source>
</reference>
<organism evidence="1 2">
    <name type="scientific">Rhodopseudomonas palustris (strain DX-1)</name>
    <dbReference type="NCBI Taxonomy" id="652103"/>
    <lineage>
        <taxon>Bacteria</taxon>
        <taxon>Pseudomonadati</taxon>
        <taxon>Pseudomonadota</taxon>
        <taxon>Alphaproteobacteria</taxon>
        <taxon>Hyphomicrobiales</taxon>
        <taxon>Nitrobacteraceae</taxon>
        <taxon>Rhodopseudomonas</taxon>
    </lineage>
</organism>
<accession>E6VL66</accession>
<evidence type="ECO:0000313" key="1">
    <source>
        <dbReference type="EMBL" id="ADU44561.1"/>
    </source>
</evidence>